<organism evidence="3 4">
    <name type="scientific">Stentor coeruleus</name>
    <dbReference type="NCBI Taxonomy" id="5963"/>
    <lineage>
        <taxon>Eukaryota</taxon>
        <taxon>Sar</taxon>
        <taxon>Alveolata</taxon>
        <taxon>Ciliophora</taxon>
        <taxon>Postciliodesmatophora</taxon>
        <taxon>Heterotrichea</taxon>
        <taxon>Heterotrichida</taxon>
        <taxon>Stentoridae</taxon>
        <taxon>Stentor</taxon>
    </lineage>
</organism>
<sequence length="389" mass="44663">MRQVVKDLEYLRKTELLIAESMNFLLEKNNMTKKNKQNKLKEFILRNINSTKTFIEKLNRKEDEMIQEIDFEKKKLALSKKIEKVNDEIQIKIKEEINTVDKKIEKIENIALNTNNTLNHLLEVTGFTYEDDEFADGKMYFFNDNTKNLITIDVSLTTDSLTLINSPENLSPLGGFCRISEDKIFLHSGYRGGSYTNSIFIVDLKQGIAEKRESFKLGFLGSCSRFKNNVYAFGGHDGSAPSTACRKFDLNSDTWQSIQNLPISTHCNSTAILDDNIFIAGFNIDSVYTYNISNNSYSNIGSFQSHWNKILCKASKKIYLFENNKLHESTDDNPKKFSVINSSTGVSNNYLISFTTRFKNDLYFVLNNKSIYKINILTKVINLVRSVTQ</sequence>
<dbReference type="InterPro" id="IPR006652">
    <property type="entry name" value="Kelch_1"/>
</dbReference>
<evidence type="ECO:0000256" key="1">
    <source>
        <dbReference type="ARBA" id="ARBA00022441"/>
    </source>
</evidence>
<protein>
    <submittedName>
        <fullName evidence="3">Uncharacterized protein</fullName>
    </submittedName>
</protein>
<accession>A0A1R2CRX5</accession>
<evidence type="ECO:0000256" key="2">
    <source>
        <dbReference type="ARBA" id="ARBA00022737"/>
    </source>
</evidence>
<dbReference type="Pfam" id="PF01344">
    <property type="entry name" value="Kelch_1"/>
    <property type="match status" value="1"/>
</dbReference>
<dbReference type="Proteomes" id="UP000187209">
    <property type="component" value="Unassembled WGS sequence"/>
</dbReference>
<dbReference type="InterPro" id="IPR051746">
    <property type="entry name" value="Kelch_domain_containing_8"/>
</dbReference>
<dbReference type="SUPFAM" id="SSF117281">
    <property type="entry name" value="Kelch motif"/>
    <property type="match status" value="1"/>
</dbReference>
<dbReference type="InterPro" id="IPR015915">
    <property type="entry name" value="Kelch-typ_b-propeller"/>
</dbReference>
<evidence type="ECO:0000313" key="3">
    <source>
        <dbReference type="EMBL" id="OMJ91735.1"/>
    </source>
</evidence>
<gene>
    <name evidence="3" type="ORF">SteCoe_5633</name>
</gene>
<evidence type="ECO:0000313" key="4">
    <source>
        <dbReference type="Proteomes" id="UP000187209"/>
    </source>
</evidence>
<dbReference type="PANTHER" id="PTHR46260:SF3">
    <property type="entry name" value="RING-TYPE DOMAIN-CONTAINING PROTEIN"/>
    <property type="match status" value="1"/>
</dbReference>
<comment type="caution">
    <text evidence="3">The sequence shown here is derived from an EMBL/GenBank/DDBJ whole genome shotgun (WGS) entry which is preliminary data.</text>
</comment>
<dbReference type="AlphaFoldDB" id="A0A1R2CRX5"/>
<dbReference type="EMBL" id="MPUH01000075">
    <property type="protein sequence ID" value="OMJ91735.1"/>
    <property type="molecule type" value="Genomic_DNA"/>
</dbReference>
<keyword evidence="4" id="KW-1185">Reference proteome</keyword>
<reference evidence="3 4" key="1">
    <citation type="submission" date="2016-11" db="EMBL/GenBank/DDBJ databases">
        <title>The macronuclear genome of Stentor coeruleus: a giant cell with tiny introns.</title>
        <authorList>
            <person name="Slabodnick M."/>
            <person name="Ruby J.G."/>
            <person name="Reiff S.B."/>
            <person name="Swart E.C."/>
            <person name="Gosai S."/>
            <person name="Prabakaran S."/>
            <person name="Witkowska E."/>
            <person name="Larue G.E."/>
            <person name="Fisher S."/>
            <person name="Freeman R.M."/>
            <person name="Gunawardena J."/>
            <person name="Chu W."/>
            <person name="Stover N.A."/>
            <person name="Gregory B.D."/>
            <person name="Nowacki M."/>
            <person name="Derisi J."/>
            <person name="Roy S.W."/>
            <person name="Marshall W.F."/>
            <person name="Sood P."/>
        </authorList>
    </citation>
    <scope>NUCLEOTIDE SEQUENCE [LARGE SCALE GENOMIC DNA]</scope>
    <source>
        <strain evidence="3">WM001</strain>
    </source>
</reference>
<keyword evidence="2" id="KW-0677">Repeat</keyword>
<dbReference type="OrthoDB" id="6350321at2759"/>
<proteinExistence type="predicted"/>
<dbReference type="Gene3D" id="2.120.10.80">
    <property type="entry name" value="Kelch-type beta propeller"/>
    <property type="match status" value="1"/>
</dbReference>
<name>A0A1R2CRX5_9CILI</name>
<dbReference type="PANTHER" id="PTHR46260">
    <property type="entry name" value="RING-TYPE DOMAIN-CONTAINING PROTEIN"/>
    <property type="match status" value="1"/>
</dbReference>
<keyword evidence="1" id="KW-0880">Kelch repeat</keyword>